<reference evidence="1 2" key="2">
    <citation type="journal article" date="2022" name="Mol. Ecol. Resour.">
        <title>The genomes of chicory, endive, great burdock and yacon provide insights into Asteraceae paleo-polyploidization history and plant inulin production.</title>
        <authorList>
            <person name="Fan W."/>
            <person name="Wang S."/>
            <person name="Wang H."/>
            <person name="Wang A."/>
            <person name="Jiang F."/>
            <person name="Liu H."/>
            <person name="Zhao H."/>
            <person name="Xu D."/>
            <person name="Zhang Y."/>
        </authorList>
    </citation>
    <scope>NUCLEOTIDE SEQUENCE [LARGE SCALE GENOMIC DNA]</scope>
    <source>
        <strain evidence="2">cv. Yunnan</strain>
        <tissue evidence="1">Leaves</tissue>
    </source>
</reference>
<dbReference type="Proteomes" id="UP001056120">
    <property type="component" value="Linkage Group LG10"/>
</dbReference>
<organism evidence="1 2">
    <name type="scientific">Smallanthus sonchifolius</name>
    <dbReference type="NCBI Taxonomy" id="185202"/>
    <lineage>
        <taxon>Eukaryota</taxon>
        <taxon>Viridiplantae</taxon>
        <taxon>Streptophyta</taxon>
        <taxon>Embryophyta</taxon>
        <taxon>Tracheophyta</taxon>
        <taxon>Spermatophyta</taxon>
        <taxon>Magnoliopsida</taxon>
        <taxon>eudicotyledons</taxon>
        <taxon>Gunneridae</taxon>
        <taxon>Pentapetalae</taxon>
        <taxon>asterids</taxon>
        <taxon>campanulids</taxon>
        <taxon>Asterales</taxon>
        <taxon>Asteraceae</taxon>
        <taxon>Asteroideae</taxon>
        <taxon>Heliantheae alliance</taxon>
        <taxon>Millerieae</taxon>
        <taxon>Smallanthus</taxon>
    </lineage>
</organism>
<evidence type="ECO:0000313" key="1">
    <source>
        <dbReference type="EMBL" id="KAI3803058.1"/>
    </source>
</evidence>
<sequence>MFKWFLRLGFALFLVSQHGFVSYVDIIHLKKVVFCKSWNFFVFGVVGFYRLLVDFLGDCGIISRCEQDNFMVLDPKYQRN</sequence>
<gene>
    <name evidence="1" type="ORF">L1987_31206</name>
</gene>
<proteinExistence type="predicted"/>
<dbReference type="EMBL" id="CM042027">
    <property type="protein sequence ID" value="KAI3803058.1"/>
    <property type="molecule type" value="Genomic_DNA"/>
</dbReference>
<evidence type="ECO:0000313" key="2">
    <source>
        <dbReference type="Proteomes" id="UP001056120"/>
    </source>
</evidence>
<accession>A0ACB9I659</accession>
<keyword evidence="2" id="KW-1185">Reference proteome</keyword>
<name>A0ACB9I659_9ASTR</name>
<comment type="caution">
    <text evidence="1">The sequence shown here is derived from an EMBL/GenBank/DDBJ whole genome shotgun (WGS) entry which is preliminary data.</text>
</comment>
<reference evidence="2" key="1">
    <citation type="journal article" date="2022" name="Mol. Ecol. Resour.">
        <title>The genomes of chicory, endive, great burdock and yacon provide insights into Asteraceae palaeo-polyploidization history and plant inulin production.</title>
        <authorList>
            <person name="Fan W."/>
            <person name="Wang S."/>
            <person name="Wang H."/>
            <person name="Wang A."/>
            <person name="Jiang F."/>
            <person name="Liu H."/>
            <person name="Zhao H."/>
            <person name="Xu D."/>
            <person name="Zhang Y."/>
        </authorList>
    </citation>
    <scope>NUCLEOTIDE SEQUENCE [LARGE SCALE GENOMIC DNA]</scope>
    <source>
        <strain evidence="2">cv. Yunnan</strain>
    </source>
</reference>
<protein>
    <submittedName>
        <fullName evidence="1">Uncharacterized protein</fullName>
    </submittedName>
</protein>